<dbReference type="SMART" id="SM00151">
    <property type="entry name" value="SWIB"/>
    <property type="match status" value="1"/>
</dbReference>
<evidence type="ECO:0000313" key="3">
    <source>
        <dbReference type="Proteomes" id="UP000114278"/>
    </source>
</evidence>
<dbReference type="OrthoDB" id="13936at10239"/>
<dbReference type="EMBL" id="HF920637">
    <property type="protein sequence ID" value="CCV02551.1"/>
    <property type="molecule type" value="Genomic_DNA"/>
</dbReference>
<name>A0A068QKS4_9VIRU</name>
<dbReference type="Gene3D" id="1.10.245.10">
    <property type="entry name" value="SWIB/MDM2 domain"/>
    <property type="match status" value="2"/>
</dbReference>
<dbReference type="KEGG" id="vg:19738763"/>
<evidence type="ECO:0000259" key="1">
    <source>
        <dbReference type="PROSITE" id="PS51925"/>
    </source>
</evidence>
<feature type="domain" description="DM2" evidence="1">
    <location>
        <begin position="138"/>
        <end position="221"/>
    </location>
</feature>
<reference evidence="2 3" key="1">
    <citation type="journal article" date="2014" name="J. Gen. Virol.">
        <title>Genome sequence of a crustacean iridovirus, IIV31, isolated from the pill bug, Armadillidium vulgare.</title>
        <authorList>
            <person name="Piegu B."/>
            <person name="Guizard S."/>
            <person name="Yeping T."/>
            <person name="Cruaud C."/>
            <person name="Asgari S."/>
            <person name="Bideshi D.K."/>
            <person name="Federici B.A."/>
            <person name="Bigot Y."/>
        </authorList>
    </citation>
    <scope>NUCLEOTIDE SEQUENCE [LARGE SCALE GENOMIC DNA]</scope>
</reference>
<protein>
    <submittedName>
        <fullName evidence="2">SWIB complex BAF60b domain-containing protein</fullName>
    </submittedName>
</protein>
<dbReference type="GeneID" id="19738763"/>
<dbReference type="InterPro" id="IPR036885">
    <property type="entry name" value="SWIB_MDM2_dom_sf"/>
</dbReference>
<dbReference type="Proteomes" id="UP000114278">
    <property type="component" value="Segment"/>
</dbReference>
<dbReference type="Pfam" id="PF02201">
    <property type="entry name" value="SWIB"/>
    <property type="match status" value="2"/>
</dbReference>
<organism evidence="2 3">
    <name type="scientific">Armadillidium vulgare iridescent virus</name>
    <dbReference type="NCBI Taxonomy" id="72201"/>
    <lineage>
        <taxon>Viruses</taxon>
        <taxon>Varidnaviria</taxon>
        <taxon>Bamfordvirae</taxon>
        <taxon>Nucleocytoviricota</taxon>
        <taxon>Megaviricetes</taxon>
        <taxon>Pimascovirales</taxon>
        <taxon>Pimascovirales incertae sedis</taxon>
        <taxon>Iridoviridae</taxon>
        <taxon>Betairidovirinae</taxon>
        <taxon>Iridovirus</taxon>
        <taxon>Iridovirus armadillidium1</taxon>
        <taxon>Invertebrate iridescent virus 31</taxon>
    </lineage>
</organism>
<sequence>METIVNASENSLNGAVKAGVVSTTNKKERKNKKTEKTEMADIPHTGKAEITNGITEKSVGRKKKVKGNSETQKLITNVSQLQTLVESLTLTESNNAALASTLTKLKENASLIKDGVNQVVQSHQPVKVKHTRQSANTGLGKPRVVTKDLAKFLGCDYTDLKSRNDVTKAICEYISANNLQVPDNKKMIKCDAILIDLLRLNPDETYTYTGLQSHFNHLFIEKTADPTLYITDTLITFSLENKGPVWTKDVLVSWDAVNKFFDDYIKEHDLKDPDNRRKVMLDDRLKTLFKINPSGPITKALFGKYCKQLVTEVTTESS</sequence>
<dbReference type="SUPFAM" id="SSF47592">
    <property type="entry name" value="SWIB/MDM2 domain"/>
    <property type="match status" value="2"/>
</dbReference>
<dbReference type="RefSeq" id="YP_009046793.1">
    <property type="nucleotide sequence ID" value="NC_024451.1"/>
</dbReference>
<feature type="domain" description="DM2" evidence="1">
    <location>
        <begin position="227"/>
        <end position="312"/>
    </location>
</feature>
<evidence type="ECO:0000313" key="2">
    <source>
        <dbReference type="EMBL" id="CCV02551.1"/>
    </source>
</evidence>
<dbReference type="InterPro" id="IPR019835">
    <property type="entry name" value="SWIB_domain"/>
</dbReference>
<accession>A0A068QKS4</accession>
<proteinExistence type="predicted"/>
<keyword evidence="3" id="KW-1185">Reference proteome</keyword>
<dbReference type="InterPro" id="IPR003121">
    <property type="entry name" value="SWIB_MDM2_domain"/>
</dbReference>
<dbReference type="PROSITE" id="PS51925">
    <property type="entry name" value="SWIB_MDM2"/>
    <property type="match status" value="2"/>
</dbReference>
<dbReference type="CDD" id="cd10567">
    <property type="entry name" value="SWIB-MDM2_like"/>
    <property type="match status" value="2"/>
</dbReference>
<dbReference type="PANTHER" id="PTHR13844">
    <property type="entry name" value="SWI/SNF-RELATED MATRIX-ASSOCIATED ACTIN-DEPENDENT REGULATOR OF CHROMATIN SUBFAMILY D"/>
    <property type="match status" value="1"/>
</dbReference>
<gene>
    <name evidence="2" type="primary">179L</name>
    <name evidence="2" type="ORF">IIV31_179L</name>
</gene>